<evidence type="ECO:0000256" key="2">
    <source>
        <dbReference type="ARBA" id="ARBA00023125"/>
    </source>
</evidence>
<dbReference type="PROSITE" id="PS50932">
    <property type="entry name" value="HTH_LACI_2"/>
    <property type="match status" value="1"/>
</dbReference>
<protein>
    <submittedName>
        <fullName evidence="5">Transcriptional regulator, LacI family</fullName>
    </submittedName>
</protein>
<evidence type="ECO:0000313" key="5">
    <source>
        <dbReference type="EMBL" id="SOD13312.1"/>
    </source>
</evidence>
<keyword evidence="6" id="KW-1185">Reference proteome</keyword>
<dbReference type="SMART" id="SM00354">
    <property type="entry name" value="HTH_LACI"/>
    <property type="match status" value="1"/>
</dbReference>
<dbReference type="SUPFAM" id="SSF53822">
    <property type="entry name" value="Periplasmic binding protein-like I"/>
    <property type="match status" value="1"/>
</dbReference>
<reference evidence="6" key="1">
    <citation type="submission" date="2017-09" db="EMBL/GenBank/DDBJ databases">
        <authorList>
            <person name="Varghese N."/>
            <person name="Submissions S."/>
        </authorList>
    </citation>
    <scope>NUCLEOTIDE SEQUENCE [LARGE SCALE GENOMIC DNA]</scope>
    <source>
        <strain evidence="6">CGMCC 1.12803</strain>
    </source>
</reference>
<keyword evidence="1" id="KW-0805">Transcription regulation</keyword>
<dbReference type="CDD" id="cd01392">
    <property type="entry name" value="HTH_LacI"/>
    <property type="match status" value="1"/>
</dbReference>
<dbReference type="SUPFAM" id="SSF47413">
    <property type="entry name" value="lambda repressor-like DNA-binding domains"/>
    <property type="match status" value="1"/>
</dbReference>
<dbReference type="InterPro" id="IPR025997">
    <property type="entry name" value="SBP_2_dom"/>
</dbReference>
<accession>A0A285ZUK7</accession>
<evidence type="ECO:0000256" key="3">
    <source>
        <dbReference type="ARBA" id="ARBA00023163"/>
    </source>
</evidence>
<name>A0A285ZUK7_9SPHI</name>
<evidence type="ECO:0000313" key="6">
    <source>
        <dbReference type="Proteomes" id="UP000219281"/>
    </source>
</evidence>
<dbReference type="Gene3D" id="3.40.50.2300">
    <property type="match status" value="2"/>
</dbReference>
<dbReference type="InterPro" id="IPR000843">
    <property type="entry name" value="HTH_LacI"/>
</dbReference>
<dbReference type="CDD" id="cd06307">
    <property type="entry name" value="PBP1_sugar_binding"/>
    <property type="match status" value="1"/>
</dbReference>
<dbReference type="InterPro" id="IPR010982">
    <property type="entry name" value="Lambda_DNA-bd_dom_sf"/>
</dbReference>
<dbReference type="GO" id="GO:0000976">
    <property type="term" value="F:transcription cis-regulatory region binding"/>
    <property type="evidence" value="ECO:0007669"/>
    <property type="project" value="TreeGrafter"/>
</dbReference>
<dbReference type="Proteomes" id="UP000219281">
    <property type="component" value="Unassembled WGS sequence"/>
</dbReference>
<feature type="domain" description="HTH lacI-type" evidence="4">
    <location>
        <begin position="49"/>
        <end position="103"/>
    </location>
</feature>
<dbReference type="InterPro" id="IPR028082">
    <property type="entry name" value="Peripla_BP_I"/>
</dbReference>
<dbReference type="AlphaFoldDB" id="A0A285ZUK7"/>
<dbReference type="PROSITE" id="PS00356">
    <property type="entry name" value="HTH_LACI_1"/>
    <property type="match status" value="1"/>
</dbReference>
<dbReference type="Pfam" id="PF00356">
    <property type="entry name" value="LacI"/>
    <property type="match status" value="1"/>
</dbReference>
<evidence type="ECO:0000256" key="1">
    <source>
        <dbReference type="ARBA" id="ARBA00023015"/>
    </source>
</evidence>
<dbReference type="PANTHER" id="PTHR30146">
    <property type="entry name" value="LACI-RELATED TRANSCRIPTIONAL REPRESSOR"/>
    <property type="match status" value="1"/>
</dbReference>
<dbReference type="Gene3D" id="1.10.260.40">
    <property type="entry name" value="lambda repressor-like DNA-binding domains"/>
    <property type="match status" value="1"/>
</dbReference>
<dbReference type="PANTHER" id="PTHR30146:SF144">
    <property type="entry name" value="LACI-FAMILY TRANSCRIPTION REGULATOR"/>
    <property type="match status" value="1"/>
</dbReference>
<dbReference type="GO" id="GO:0003700">
    <property type="term" value="F:DNA-binding transcription factor activity"/>
    <property type="evidence" value="ECO:0007669"/>
    <property type="project" value="TreeGrafter"/>
</dbReference>
<organism evidence="5 6">
    <name type="scientific">Pedobacter xixiisoli</name>
    <dbReference type="NCBI Taxonomy" id="1476464"/>
    <lineage>
        <taxon>Bacteria</taxon>
        <taxon>Pseudomonadati</taxon>
        <taxon>Bacteroidota</taxon>
        <taxon>Sphingobacteriia</taxon>
        <taxon>Sphingobacteriales</taxon>
        <taxon>Sphingobacteriaceae</taxon>
        <taxon>Pedobacter</taxon>
    </lineage>
</organism>
<proteinExistence type="predicted"/>
<gene>
    <name evidence="5" type="ORF">SAMN06297358_1139</name>
</gene>
<dbReference type="EMBL" id="OCMT01000001">
    <property type="protein sequence ID" value="SOD13312.1"/>
    <property type="molecule type" value="Genomic_DNA"/>
</dbReference>
<keyword evidence="2" id="KW-0238">DNA-binding</keyword>
<keyword evidence="3" id="KW-0804">Transcription</keyword>
<sequence length="393" mass="45194">MDVVWPFSLGDSIDCQLLDALSFYFVVRTHQLNFLLVLLKMEKKNSGTVGVKEIARLANVSIGTVDRVLNNRVGVSEKTKAKILKIIEDLNYQPNIFARRLASKKKLRFATLIPQVSSETKYWEAPLNGILQAAAEIKDFGIEVVTFFFDQNDKATFKEGAAKIKTGEFDGVLMAPMFEDESLAFIEECKEKKLPLVFINSDVPGHNNLCYIGPNLYQSGYLSAHIVNYLSPAQKKTLIVNISKEIDLHHHLLRKEEGFRDYFKQNGNTNELTKIDIQQTGYAHIQEKLTEQLAKEKYDVVFVTNSRVSTVAKYFEENQIKDIKLIGYDFLEDNINYLKNKTIDFLVCQKPQEQGYRGIMSLYNYLVLHSSIEKEQFMPIDIITRENYQYYSN</sequence>
<dbReference type="Pfam" id="PF13407">
    <property type="entry name" value="Peripla_BP_4"/>
    <property type="match status" value="1"/>
</dbReference>
<evidence type="ECO:0000259" key="4">
    <source>
        <dbReference type="PROSITE" id="PS50932"/>
    </source>
</evidence>